<dbReference type="PANTHER" id="PTHR48065">
    <property type="entry name" value="OS10G0469600 PROTEIN"/>
    <property type="match status" value="1"/>
</dbReference>
<comment type="caution">
    <text evidence="2">The sequence shown here is derived from an EMBL/GenBank/DDBJ whole genome shotgun (WGS) entry which is preliminary data.</text>
</comment>
<evidence type="ECO:0000313" key="3">
    <source>
        <dbReference type="Proteomes" id="UP000734854"/>
    </source>
</evidence>
<dbReference type="Gene3D" id="3.80.10.10">
    <property type="entry name" value="Ribonuclease Inhibitor"/>
    <property type="match status" value="1"/>
</dbReference>
<dbReference type="InterPro" id="IPR032675">
    <property type="entry name" value="LRR_dom_sf"/>
</dbReference>
<reference evidence="2 3" key="1">
    <citation type="submission" date="2020-08" db="EMBL/GenBank/DDBJ databases">
        <title>Plant Genome Project.</title>
        <authorList>
            <person name="Zhang R.-G."/>
        </authorList>
    </citation>
    <scope>NUCLEOTIDE SEQUENCE [LARGE SCALE GENOMIC DNA]</scope>
    <source>
        <tissue evidence="2">Rhizome</tissue>
    </source>
</reference>
<evidence type="ECO:0008006" key="4">
    <source>
        <dbReference type="Google" id="ProtNLM"/>
    </source>
</evidence>
<dbReference type="EMBL" id="JACMSC010000014">
    <property type="protein sequence ID" value="KAG6489787.1"/>
    <property type="molecule type" value="Genomic_DNA"/>
</dbReference>
<dbReference type="PANTHER" id="PTHR48065:SF75">
    <property type="entry name" value="LEUCINE-RICH REPEAT-CONTAINING N-TERMINAL PLANT-TYPE DOMAIN-CONTAINING PROTEIN"/>
    <property type="match status" value="1"/>
</dbReference>
<feature type="signal peptide" evidence="1">
    <location>
        <begin position="1"/>
        <end position="23"/>
    </location>
</feature>
<evidence type="ECO:0000256" key="1">
    <source>
        <dbReference type="SAM" id="SignalP"/>
    </source>
</evidence>
<accession>A0A8J5FJX2</accession>
<proteinExistence type="predicted"/>
<keyword evidence="1" id="KW-0732">Signal</keyword>
<protein>
    <recommendedName>
        <fullName evidence="4">Leucine-rich repeat-containing N-terminal plant-type domain-containing protein</fullName>
    </recommendedName>
</protein>
<evidence type="ECO:0000313" key="2">
    <source>
        <dbReference type="EMBL" id="KAG6489787.1"/>
    </source>
</evidence>
<dbReference type="AlphaFoldDB" id="A0A8J5FJX2"/>
<dbReference type="Proteomes" id="UP000734854">
    <property type="component" value="Unassembled WGS sequence"/>
</dbReference>
<name>A0A8J5FJX2_ZINOF</name>
<keyword evidence="3" id="KW-1185">Reference proteome</keyword>
<gene>
    <name evidence="2" type="ORF">ZIOFF_051066</name>
</gene>
<organism evidence="2 3">
    <name type="scientific">Zingiber officinale</name>
    <name type="common">Ginger</name>
    <name type="synonym">Amomum zingiber</name>
    <dbReference type="NCBI Taxonomy" id="94328"/>
    <lineage>
        <taxon>Eukaryota</taxon>
        <taxon>Viridiplantae</taxon>
        <taxon>Streptophyta</taxon>
        <taxon>Embryophyta</taxon>
        <taxon>Tracheophyta</taxon>
        <taxon>Spermatophyta</taxon>
        <taxon>Magnoliopsida</taxon>
        <taxon>Liliopsida</taxon>
        <taxon>Zingiberales</taxon>
        <taxon>Zingiberaceae</taxon>
        <taxon>Zingiber</taxon>
    </lineage>
</organism>
<feature type="chain" id="PRO_5035203408" description="Leucine-rich repeat-containing N-terminal plant-type domain-containing protein" evidence="1">
    <location>
        <begin position="24"/>
        <end position="155"/>
    </location>
</feature>
<sequence>MAAAALNLLLYLFWISLSFFSRSLQLCVEKERRALPSVRSGFPTECEKWFPVVDRPLSPWKGDECCSGEGVGCNNITGRVIELDLSAPDDMTPTNKSEHLDLSFCGFSGEIPNQLGNLSDLLHTKEQAFQVVEVPNTSWYLSRDIIVGIADLRNG</sequence>